<keyword evidence="3 5" id="KW-0238">DNA-binding</keyword>
<name>A0A4Z1C4B4_9ACTN</name>
<dbReference type="Pfam" id="PF00440">
    <property type="entry name" value="TetR_N"/>
    <property type="match status" value="1"/>
</dbReference>
<dbReference type="PANTHER" id="PTHR30055:SF234">
    <property type="entry name" value="HTH-TYPE TRANSCRIPTIONAL REGULATOR BETI"/>
    <property type="match status" value="1"/>
</dbReference>
<dbReference type="InterPro" id="IPR050109">
    <property type="entry name" value="HTH-type_TetR-like_transc_reg"/>
</dbReference>
<dbReference type="InterPro" id="IPR036271">
    <property type="entry name" value="Tet_transcr_reg_TetR-rel_C_sf"/>
</dbReference>
<dbReference type="EMBL" id="SRRO01000001">
    <property type="protein sequence ID" value="TGN65134.1"/>
    <property type="molecule type" value="Genomic_DNA"/>
</dbReference>
<keyword evidence="1" id="KW-0678">Repressor</keyword>
<proteinExistence type="predicted"/>
<evidence type="ECO:0000313" key="7">
    <source>
        <dbReference type="EMBL" id="TGN65134.1"/>
    </source>
</evidence>
<reference evidence="7 8" key="1">
    <citation type="submission" date="2019-04" db="EMBL/GenBank/DDBJ databases">
        <title>Three New Species of Nocardioides, Nocardioides euryhalodurans sp. nov., Nocardioides seonyuensis sp. nov. and Nocardioides eburneoflavus sp. nov. Isolated from Soil.</title>
        <authorList>
            <person name="Roh S.G."/>
            <person name="Lee C."/>
            <person name="Kim M.-K."/>
            <person name="Kim S.B."/>
        </authorList>
    </citation>
    <scope>NUCLEOTIDE SEQUENCE [LARGE SCALE GENOMIC DNA]</scope>
    <source>
        <strain evidence="7 8">MMS17-SY213</strain>
    </source>
</reference>
<dbReference type="GO" id="GO:0003700">
    <property type="term" value="F:DNA-binding transcription factor activity"/>
    <property type="evidence" value="ECO:0007669"/>
    <property type="project" value="TreeGrafter"/>
</dbReference>
<dbReference type="SUPFAM" id="SSF48498">
    <property type="entry name" value="Tetracyclin repressor-like, C-terminal domain"/>
    <property type="match status" value="1"/>
</dbReference>
<keyword evidence="8" id="KW-1185">Reference proteome</keyword>
<dbReference type="SUPFAM" id="SSF46689">
    <property type="entry name" value="Homeodomain-like"/>
    <property type="match status" value="1"/>
</dbReference>
<sequence length="221" mass="24124">MAPQRSRQYAPGIARRAAIMESAFTAFGTIGYWNTTLAQIAQDCGVTRAGLLHHFPTKESLLEAVLARRDEVNRDLIFGGSQDPRRNPRDFLGKLIRLVEHNASQPGIVSLFAVLGAEATHPDHPAHAYFAGRYESVRSWIGEALRLLDQEGGLRPGSDPTAAAIELTALLDGLQVQWLYRPDAIDMPALFRQRINAQLVVPLDPAELHVTPVAGSATSAE</sequence>
<gene>
    <name evidence="7" type="ORF">EXE59_15070</name>
</gene>
<accession>A0A4Z1C4B4</accession>
<dbReference type="Gene3D" id="1.10.357.10">
    <property type="entry name" value="Tetracycline Repressor, domain 2"/>
    <property type="match status" value="1"/>
</dbReference>
<evidence type="ECO:0000256" key="5">
    <source>
        <dbReference type="PROSITE-ProRule" id="PRU00335"/>
    </source>
</evidence>
<dbReference type="GO" id="GO:0000976">
    <property type="term" value="F:transcription cis-regulatory region binding"/>
    <property type="evidence" value="ECO:0007669"/>
    <property type="project" value="TreeGrafter"/>
</dbReference>
<feature type="DNA-binding region" description="H-T-H motif" evidence="5">
    <location>
        <begin position="36"/>
        <end position="55"/>
    </location>
</feature>
<dbReference type="Pfam" id="PF13977">
    <property type="entry name" value="TetR_C_6"/>
    <property type="match status" value="1"/>
</dbReference>
<evidence type="ECO:0000256" key="4">
    <source>
        <dbReference type="ARBA" id="ARBA00023163"/>
    </source>
</evidence>
<dbReference type="PROSITE" id="PS50977">
    <property type="entry name" value="HTH_TETR_2"/>
    <property type="match status" value="1"/>
</dbReference>
<evidence type="ECO:0000256" key="3">
    <source>
        <dbReference type="ARBA" id="ARBA00023125"/>
    </source>
</evidence>
<dbReference type="InterPro" id="IPR009057">
    <property type="entry name" value="Homeodomain-like_sf"/>
</dbReference>
<protein>
    <submittedName>
        <fullName evidence="7">TetR/AcrR family transcriptional regulator</fullName>
    </submittedName>
</protein>
<dbReference type="RefSeq" id="WP_135839637.1">
    <property type="nucleotide sequence ID" value="NZ_SRRO01000001.1"/>
</dbReference>
<dbReference type="AlphaFoldDB" id="A0A4Z1C4B4"/>
<keyword evidence="2" id="KW-0805">Transcription regulation</keyword>
<dbReference type="PRINTS" id="PR00455">
    <property type="entry name" value="HTHTETR"/>
</dbReference>
<evidence type="ECO:0000256" key="2">
    <source>
        <dbReference type="ARBA" id="ARBA00023015"/>
    </source>
</evidence>
<dbReference type="OrthoDB" id="5112469at2"/>
<dbReference type="Proteomes" id="UP000297496">
    <property type="component" value="Unassembled WGS sequence"/>
</dbReference>
<dbReference type="PANTHER" id="PTHR30055">
    <property type="entry name" value="HTH-TYPE TRANSCRIPTIONAL REGULATOR RUTR"/>
    <property type="match status" value="1"/>
</dbReference>
<feature type="domain" description="HTH tetR-type" evidence="6">
    <location>
        <begin position="13"/>
        <end position="73"/>
    </location>
</feature>
<organism evidence="7 8">
    <name type="scientific">Nocardioides eburneiflavus</name>
    <dbReference type="NCBI Taxonomy" id="2518372"/>
    <lineage>
        <taxon>Bacteria</taxon>
        <taxon>Bacillati</taxon>
        <taxon>Actinomycetota</taxon>
        <taxon>Actinomycetes</taxon>
        <taxon>Propionibacteriales</taxon>
        <taxon>Nocardioidaceae</taxon>
        <taxon>Nocardioides</taxon>
    </lineage>
</organism>
<dbReference type="InterPro" id="IPR039538">
    <property type="entry name" value="BetI_C"/>
</dbReference>
<comment type="caution">
    <text evidence="7">The sequence shown here is derived from an EMBL/GenBank/DDBJ whole genome shotgun (WGS) entry which is preliminary data.</text>
</comment>
<evidence type="ECO:0000259" key="6">
    <source>
        <dbReference type="PROSITE" id="PS50977"/>
    </source>
</evidence>
<keyword evidence="4" id="KW-0804">Transcription</keyword>
<evidence type="ECO:0000313" key="8">
    <source>
        <dbReference type="Proteomes" id="UP000297496"/>
    </source>
</evidence>
<evidence type="ECO:0000256" key="1">
    <source>
        <dbReference type="ARBA" id="ARBA00022491"/>
    </source>
</evidence>
<dbReference type="InterPro" id="IPR001647">
    <property type="entry name" value="HTH_TetR"/>
</dbReference>